<keyword evidence="1" id="KW-0560">Oxidoreductase</keyword>
<dbReference type="InterPro" id="IPR028939">
    <property type="entry name" value="P5C_Rdtase_cat_N"/>
</dbReference>
<organism evidence="3">
    <name type="scientific">Piromyces sp</name>
    <dbReference type="NCBI Taxonomy" id="45796"/>
    <lineage>
        <taxon>Eukaryota</taxon>
        <taxon>Fungi</taxon>
        <taxon>Fungi incertae sedis</taxon>
        <taxon>Chytridiomycota</taxon>
        <taxon>Chytridiomycota incertae sedis</taxon>
        <taxon>Neocallimastigomycetes</taxon>
        <taxon>Neocallimastigales</taxon>
        <taxon>Neocallimastigaceae</taxon>
        <taxon>Piromyces</taxon>
    </lineage>
</organism>
<dbReference type="PANTHER" id="PTHR14239:SF10">
    <property type="entry name" value="REDUCTASE"/>
    <property type="match status" value="1"/>
</dbReference>
<name>A0A2S1TZH6_PIRSP</name>
<evidence type="ECO:0000313" key="3">
    <source>
        <dbReference type="EMBL" id="AWI67042.1"/>
    </source>
</evidence>
<dbReference type="Pfam" id="PF03807">
    <property type="entry name" value="F420_oxidored"/>
    <property type="match status" value="1"/>
</dbReference>
<dbReference type="AlphaFoldDB" id="A0A2S1TZH6"/>
<sequence>MKYGVLGTGGVAQTIAGKLIELGHEVMMGSRTATNENAVKWTKTHGDKAKCGTFADAAAFGERVFLTVQGIHSIEALKAAGVENLKNKILIDLTNPYIYKDGHITLDSNYSGETCLGIEVQKFLPDTKVVKTLNFIGAMMMTDPEKKLSEPVTSFYCGNDTEAKEAVKKILNDFGWSDTFDMGDISMSRYTEMLGAFWVPVYGQLGSMQWGFKLVRTPK</sequence>
<protein>
    <submittedName>
        <fullName evidence="3">Dehydrogenase</fullName>
    </submittedName>
</protein>
<accession>A0A2S1TZH6</accession>
<dbReference type="InterPro" id="IPR051267">
    <property type="entry name" value="STEAP_metalloreductase"/>
</dbReference>
<reference evidence="3" key="1">
    <citation type="submission" date="2018-03" db="EMBL/GenBank/DDBJ databases">
        <title>Horizontal gene transfer is an indispensable driver in forging the evolution of the Neocallimastigomycota as a distinct gut-dwelling fungal lineage.</title>
        <authorList>
            <person name="Murphy C.L."/>
            <person name="Youssef N.H."/>
            <person name="Elshahed M.S."/>
        </authorList>
    </citation>
    <scope>NUCLEOTIDE SEQUENCE</scope>
    <source>
        <strain evidence="3">A2</strain>
    </source>
</reference>
<dbReference type="SMR" id="A0A2S1TZH6"/>
<dbReference type="Gene3D" id="3.40.50.720">
    <property type="entry name" value="NAD(P)-binding Rossmann-like Domain"/>
    <property type="match status" value="1"/>
</dbReference>
<evidence type="ECO:0000256" key="1">
    <source>
        <dbReference type="ARBA" id="ARBA00023002"/>
    </source>
</evidence>
<dbReference type="GO" id="GO:0016491">
    <property type="term" value="F:oxidoreductase activity"/>
    <property type="evidence" value="ECO:0007669"/>
    <property type="project" value="UniProtKB-KW"/>
</dbReference>
<proteinExistence type="evidence at transcript level"/>
<dbReference type="InterPro" id="IPR036291">
    <property type="entry name" value="NAD(P)-bd_dom_sf"/>
</dbReference>
<dbReference type="EMBL" id="MH043888">
    <property type="protein sequence ID" value="AWI67042.1"/>
    <property type="molecule type" value="mRNA"/>
</dbReference>
<dbReference type="PANTHER" id="PTHR14239">
    <property type="entry name" value="DUDULIN-RELATED"/>
    <property type="match status" value="1"/>
</dbReference>
<dbReference type="SUPFAM" id="SSF51735">
    <property type="entry name" value="NAD(P)-binding Rossmann-fold domains"/>
    <property type="match status" value="1"/>
</dbReference>
<feature type="domain" description="Pyrroline-5-carboxylate reductase catalytic N-terminal" evidence="2">
    <location>
        <begin position="2"/>
        <end position="96"/>
    </location>
</feature>
<evidence type="ECO:0000259" key="2">
    <source>
        <dbReference type="Pfam" id="PF03807"/>
    </source>
</evidence>